<name>A0AAD8JTY1_TARER</name>
<accession>A0AAD8JTY1</accession>
<evidence type="ECO:0000313" key="2">
    <source>
        <dbReference type="Proteomes" id="UP001229421"/>
    </source>
</evidence>
<dbReference type="AlphaFoldDB" id="A0AAD8JTY1"/>
<evidence type="ECO:0000313" key="1">
    <source>
        <dbReference type="EMBL" id="KAK1408611.1"/>
    </source>
</evidence>
<gene>
    <name evidence="1" type="ORF">QVD17_40537</name>
</gene>
<proteinExistence type="predicted"/>
<dbReference type="EMBL" id="JAUHHV010000011">
    <property type="protein sequence ID" value="KAK1408611.1"/>
    <property type="molecule type" value="Genomic_DNA"/>
</dbReference>
<organism evidence="1 2">
    <name type="scientific">Tagetes erecta</name>
    <name type="common">African marigold</name>
    <dbReference type="NCBI Taxonomy" id="13708"/>
    <lineage>
        <taxon>Eukaryota</taxon>
        <taxon>Viridiplantae</taxon>
        <taxon>Streptophyta</taxon>
        <taxon>Embryophyta</taxon>
        <taxon>Tracheophyta</taxon>
        <taxon>Spermatophyta</taxon>
        <taxon>Magnoliopsida</taxon>
        <taxon>eudicotyledons</taxon>
        <taxon>Gunneridae</taxon>
        <taxon>Pentapetalae</taxon>
        <taxon>asterids</taxon>
        <taxon>campanulids</taxon>
        <taxon>Asterales</taxon>
        <taxon>Asteraceae</taxon>
        <taxon>Asteroideae</taxon>
        <taxon>Heliantheae alliance</taxon>
        <taxon>Tageteae</taxon>
        <taxon>Tagetes</taxon>
    </lineage>
</organism>
<keyword evidence="2" id="KW-1185">Reference proteome</keyword>
<sequence length="83" mass="9349">MEIIQLLNSHVELITHKPYPFANLRSLKILPKTSCMVKHEHLRVIMCTEVRNFLLNGSAKATLTEVLREQCCDITAGASIDSI</sequence>
<dbReference type="Proteomes" id="UP001229421">
    <property type="component" value="Unassembled WGS sequence"/>
</dbReference>
<reference evidence="1" key="1">
    <citation type="journal article" date="2023" name="bioRxiv">
        <title>Improved chromosome-level genome assembly for marigold (Tagetes erecta).</title>
        <authorList>
            <person name="Jiang F."/>
            <person name="Yuan L."/>
            <person name="Wang S."/>
            <person name="Wang H."/>
            <person name="Xu D."/>
            <person name="Wang A."/>
            <person name="Fan W."/>
        </authorList>
    </citation>
    <scope>NUCLEOTIDE SEQUENCE</scope>
    <source>
        <strain evidence="1">WSJ</strain>
        <tissue evidence="1">Leaf</tissue>
    </source>
</reference>
<protein>
    <submittedName>
        <fullName evidence="1">Uncharacterized protein</fullName>
    </submittedName>
</protein>
<comment type="caution">
    <text evidence="1">The sequence shown here is derived from an EMBL/GenBank/DDBJ whole genome shotgun (WGS) entry which is preliminary data.</text>
</comment>